<gene>
    <name evidence="2" type="ORF">B5E88_11740</name>
</gene>
<accession>A0A1Y4QRM7</accession>
<dbReference type="RefSeq" id="WP_087216212.1">
    <property type="nucleotide sequence ID" value="NZ_NFLC01000040.1"/>
</dbReference>
<keyword evidence="1" id="KW-0472">Membrane</keyword>
<comment type="caution">
    <text evidence="2">The sequence shown here is derived from an EMBL/GenBank/DDBJ whole genome shotgun (WGS) entry which is preliminary data.</text>
</comment>
<evidence type="ECO:0000313" key="2">
    <source>
        <dbReference type="EMBL" id="OUQ07976.1"/>
    </source>
</evidence>
<dbReference type="EMBL" id="NFLC01000040">
    <property type="protein sequence ID" value="OUQ07976.1"/>
    <property type="molecule type" value="Genomic_DNA"/>
</dbReference>
<evidence type="ECO:0000256" key="1">
    <source>
        <dbReference type="SAM" id="Phobius"/>
    </source>
</evidence>
<sequence length="277" mass="32800">MGKLFFEIVNLTGQIVILFLMISTIPYILAFMKDIKRMMEYKRAKINFSKIAYLGQFHNRFYQSLNERQTKRRLLYSGLGAMISRYFSKFFVPFLYALGIVWIYLMFKETSEFPSILKNMLESLGIIFITIHSVGSIFKAKEEGNLNIFRPFKWIFVYSLVLIASHFNLADCLKYCFLYLILWFISVLSEKIFVAQINEQWANVDIEYFELYWYQEEYSQVIKQRKNEIVVIFSELWSFKYGGKLFISTSSVVCEELLNENRKVNLTGGVIGNDFNR</sequence>
<organism evidence="2 3">
    <name type="scientific">Enterococcus cecorum</name>
    <dbReference type="NCBI Taxonomy" id="44008"/>
    <lineage>
        <taxon>Bacteria</taxon>
        <taxon>Bacillati</taxon>
        <taxon>Bacillota</taxon>
        <taxon>Bacilli</taxon>
        <taxon>Lactobacillales</taxon>
        <taxon>Enterococcaceae</taxon>
        <taxon>Enterococcus</taxon>
    </lineage>
</organism>
<proteinExistence type="predicted"/>
<keyword evidence="1" id="KW-1133">Transmembrane helix</keyword>
<keyword evidence="1" id="KW-0812">Transmembrane</keyword>
<protein>
    <submittedName>
        <fullName evidence="2">Uncharacterized protein</fullName>
    </submittedName>
</protein>
<dbReference type="Proteomes" id="UP000196074">
    <property type="component" value="Unassembled WGS sequence"/>
</dbReference>
<dbReference type="AlphaFoldDB" id="A0A1Y4QRM7"/>
<feature type="transmembrane region" description="Helical" evidence="1">
    <location>
        <begin position="176"/>
        <end position="194"/>
    </location>
</feature>
<feature type="transmembrane region" description="Helical" evidence="1">
    <location>
        <begin position="12"/>
        <end position="32"/>
    </location>
</feature>
<name>A0A1Y4QRM7_9ENTE</name>
<feature type="transmembrane region" description="Helical" evidence="1">
    <location>
        <begin position="90"/>
        <end position="107"/>
    </location>
</feature>
<reference evidence="3" key="1">
    <citation type="submission" date="2017-04" db="EMBL/GenBank/DDBJ databases">
        <title>Function of individual gut microbiota members based on whole genome sequencing of pure cultures obtained from chicken caecum.</title>
        <authorList>
            <person name="Medvecky M."/>
            <person name="Cejkova D."/>
            <person name="Polansky O."/>
            <person name="Karasova D."/>
            <person name="Kubasova T."/>
            <person name="Cizek A."/>
            <person name="Rychlik I."/>
        </authorList>
    </citation>
    <scope>NUCLEOTIDE SEQUENCE [LARGE SCALE GENOMIC DNA]</scope>
    <source>
        <strain evidence="3">An144</strain>
    </source>
</reference>
<feature type="transmembrane region" description="Helical" evidence="1">
    <location>
        <begin position="152"/>
        <end position="170"/>
    </location>
</feature>
<evidence type="ECO:0000313" key="3">
    <source>
        <dbReference type="Proteomes" id="UP000196074"/>
    </source>
</evidence>
<feature type="transmembrane region" description="Helical" evidence="1">
    <location>
        <begin position="119"/>
        <end position="140"/>
    </location>
</feature>